<name>A0A0M0JF77_9EUKA</name>
<evidence type="ECO:0000256" key="2">
    <source>
        <dbReference type="SAM" id="MobiDB-lite"/>
    </source>
</evidence>
<feature type="region of interest" description="Disordered" evidence="2">
    <location>
        <begin position="420"/>
        <end position="439"/>
    </location>
</feature>
<evidence type="ECO:0000256" key="1">
    <source>
        <dbReference type="SAM" id="Coils"/>
    </source>
</evidence>
<evidence type="ECO:0000313" key="3">
    <source>
        <dbReference type="EMBL" id="KOO24893.1"/>
    </source>
</evidence>
<reference evidence="4" key="1">
    <citation type="journal article" date="2015" name="PLoS Genet.">
        <title>Genome Sequence and Transcriptome Analyses of Chrysochromulina tobin: Metabolic Tools for Enhanced Algal Fitness in the Prominent Order Prymnesiales (Haptophyceae).</title>
        <authorList>
            <person name="Hovde B.T."/>
            <person name="Deodato C.R."/>
            <person name="Hunsperger H.M."/>
            <person name="Ryken S.A."/>
            <person name="Yost W."/>
            <person name="Jha R.K."/>
            <person name="Patterson J."/>
            <person name="Monnat R.J. Jr."/>
            <person name="Barlow S.B."/>
            <person name="Starkenburg S.R."/>
            <person name="Cattolico R.A."/>
        </authorList>
    </citation>
    <scope>NUCLEOTIDE SEQUENCE</scope>
    <source>
        <strain evidence="4">CCMP291</strain>
    </source>
</reference>
<keyword evidence="4" id="KW-1185">Reference proteome</keyword>
<gene>
    <name evidence="3" type="ORF">Ctob_006027</name>
</gene>
<evidence type="ECO:0000313" key="4">
    <source>
        <dbReference type="Proteomes" id="UP000037460"/>
    </source>
</evidence>
<comment type="caution">
    <text evidence="3">The sequence shown here is derived from an EMBL/GenBank/DDBJ whole genome shotgun (WGS) entry which is preliminary data.</text>
</comment>
<proteinExistence type="predicted"/>
<sequence length="439" mass="47855">MRAVLSEWMASYSEDETAFASKAVFIEMRLRQALACSASIGVPNQFRCAIVCDAWERVVPFTGRLESMLKLLWSELLRCLFVDYAPNMVGAGAKAYAARTPFFVEAQRLQRVQEAAAVKMRAWEIQREQELMVVAERNKAINHTLAVPREGAAAGAAGERLPVAIPIAIPGSGLERWRQREEELITALKAGQEREARAEARLGGLQAQLRDSAATGARRVAQLQQEHAAAHAKLQKQLGELRDQLGAAQVESSRAQLLCEVAQATEQSASRAVRRLDARLDAEWERRNALEKLVSEYERRAEQAEREALTERDRKLAAESSAAVAAERAAATVADLKQRLAAALQLGRREAELCDQKLAAATALAATAAKQAQAEAEATKATALAEMQAEMQAETERRLAAQREAVQAQAQTALLHAQLRADQPLGPSTGLALPTATRA</sequence>
<protein>
    <submittedName>
        <fullName evidence="3">Uncharacterized protein</fullName>
    </submittedName>
</protein>
<feature type="coiled-coil region" evidence="1">
    <location>
        <begin position="384"/>
        <end position="411"/>
    </location>
</feature>
<organism evidence="3 4">
    <name type="scientific">Chrysochromulina tobinii</name>
    <dbReference type="NCBI Taxonomy" id="1460289"/>
    <lineage>
        <taxon>Eukaryota</taxon>
        <taxon>Haptista</taxon>
        <taxon>Haptophyta</taxon>
        <taxon>Prymnesiophyceae</taxon>
        <taxon>Prymnesiales</taxon>
        <taxon>Chrysochromulinaceae</taxon>
        <taxon>Chrysochromulina</taxon>
    </lineage>
</organism>
<dbReference type="OrthoDB" id="10344629at2759"/>
<keyword evidence="1" id="KW-0175">Coiled coil</keyword>
<dbReference type="EMBL" id="JWZX01003040">
    <property type="protein sequence ID" value="KOO24893.1"/>
    <property type="molecule type" value="Genomic_DNA"/>
</dbReference>
<feature type="coiled-coil region" evidence="1">
    <location>
        <begin position="220"/>
        <end position="346"/>
    </location>
</feature>
<accession>A0A0M0JF77</accession>
<dbReference type="AlphaFoldDB" id="A0A0M0JF77"/>
<dbReference type="Proteomes" id="UP000037460">
    <property type="component" value="Unassembled WGS sequence"/>
</dbReference>